<gene>
    <name evidence="1" type="ORF">CD29_12395</name>
</gene>
<comment type="caution">
    <text evidence="1">The sequence shown here is derived from an EMBL/GenBank/DDBJ whole genome shotgun (WGS) entry which is preliminary data.</text>
</comment>
<evidence type="ECO:0000313" key="1">
    <source>
        <dbReference type="EMBL" id="KGR78219.1"/>
    </source>
</evidence>
<dbReference type="Proteomes" id="UP000030416">
    <property type="component" value="Unassembled WGS sequence"/>
</dbReference>
<evidence type="ECO:0000313" key="2">
    <source>
        <dbReference type="Proteomes" id="UP000030416"/>
    </source>
</evidence>
<organism evidence="1 2">
    <name type="scientific">Ureibacillus manganicus DSM 26584</name>
    <dbReference type="NCBI Taxonomy" id="1384049"/>
    <lineage>
        <taxon>Bacteria</taxon>
        <taxon>Bacillati</taxon>
        <taxon>Bacillota</taxon>
        <taxon>Bacilli</taxon>
        <taxon>Bacillales</taxon>
        <taxon>Caryophanaceae</taxon>
        <taxon>Ureibacillus</taxon>
    </lineage>
</organism>
<dbReference type="RefSeq" id="WP_036187025.1">
    <property type="nucleotide sequence ID" value="NZ_AVDA01000013.1"/>
</dbReference>
<sequence length="158" mass="18573">MSLFTILVADQPLTEVDHSGITKITVRELKKLYPITENTPVQAWHTMDDDAHVLHAPDESAFGQLRVALCKVPPYDLEFYSEKEYIYWVEGNWNEKFLNDFWEYIKKEFSSSQNVELLRFWAGDGEQKLKKLSIPINEIELHDLEGVKLEDKIRVRFI</sequence>
<dbReference type="AlphaFoldDB" id="A0A0A3I0H8"/>
<dbReference type="eggNOG" id="ENOG5033C9A">
    <property type="taxonomic scope" value="Bacteria"/>
</dbReference>
<dbReference type="OrthoDB" id="1797524at2"/>
<dbReference type="EMBL" id="JPVN01000013">
    <property type="protein sequence ID" value="KGR78219.1"/>
    <property type="molecule type" value="Genomic_DNA"/>
</dbReference>
<proteinExistence type="predicted"/>
<accession>A0A0A3I0H8</accession>
<reference evidence="1 2" key="1">
    <citation type="submission" date="2014-02" db="EMBL/GenBank/DDBJ databases">
        <title>Draft genome sequence of Lysinibacillus manganicus DSM 26584T.</title>
        <authorList>
            <person name="Zhang F."/>
            <person name="Wang G."/>
            <person name="Zhang L."/>
        </authorList>
    </citation>
    <scope>NUCLEOTIDE SEQUENCE [LARGE SCALE GENOMIC DNA]</scope>
    <source>
        <strain evidence="1 2">DSM 26584</strain>
    </source>
</reference>
<keyword evidence="2" id="KW-1185">Reference proteome</keyword>
<protein>
    <submittedName>
        <fullName evidence="1">Uncharacterized protein</fullName>
    </submittedName>
</protein>
<name>A0A0A3I0H8_9BACL</name>